<evidence type="ECO:0000313" key="2">
    <source>
        <dbReference type="Proteomes" id="UP000014480"/>
    </source>
</evidence>
<reference evidence="2" key="2">
    <citation type="journal article" date="2019" name="Mol. Plant Microbe Interact.">
        <title>Genome sequence resources for four phytopathogenic fungi from the Colletotrichum orbiculare species complex.</title>
        <authorList>
            <person name="Gan P."/>
            <person name="Tsushima A."/>
            <person name="Narusaka M."/>
            <person name="Narusaka Y."/>
            <person name="Takano Y."/>
            <person name="Kubo Y."/>
            <person name="Shirasu K."/>
        </authorList>
    </citation>
    <scope>GENOME REANNOTATION</scope>
    <source>
        <strain evidence="2">104-T / ATCC 96160 / CBS 514.97 / LARS 414 / MAFF 240422</strain>
    </source>
</reference>
<proteinExistence type="predicted"/>
<gene>
    <name evidence="1" type="ORF">Cob_v006882</name>
</gene>
<dbReference type="Proteomes" id="UP000014480">
    <property type="component" value="Unassembled WGS sequence"/>
</dbReference>
<sequence length="92" mass="10525">MPAAGQQERRHEVLPEQLGRLRWDQVVALALVVYGVVEFPRVCFCLAVSFLSWDTILPLCAILGIYPFLDRVVAPMARQVLLEICKVLKCWR</sequence>
<dbReference type="EMBL" id="AMCV02000018">
    <property type="protein sequence ID" value="TDZ20034.1"/>
    <property type="molecule type" value="Genomic_DNA"/>
</dbReference>
<accession>A0A484FRD0</accession>
<dbReference type="AlphaFoldDB" id="A0A484FRD0"/>
<dbReference type="OrthoDB" id="4794620at2759"/>
<reference evidence="2" key="1">
    <citation type="journal article" date="2013" name="New Phytol.">
        <title>Comparative genomic and transcriptomic analyses reveal the hemibiotrophic stage shift of Colletotrichum fungi.</title>
        <authorList>
            <person name="Gan P."/>
            <person name="Ikeda K."/>
            <person name="Irieda H."/>
            <person name="Narusaka M."/>
            <person name="O'Connell R.J."/>
            <person name="Narusaka Y."/>
            <person name="Takano Y."/>
            <person name="Kubo Y."/>
            <person name="Shirasu K."/>
        </authorList>
    </citation>
    <scope>NUCLEOTIDE SEQUENCE [LARGE SCALE GENOMIC DNA]</scope>
    <source>
        <strain evidence="2">104-T / ATCC 96160 / CBS 514.97 / LARS 414 / MAFF 240422</strain>
    </source>
</reference>
<organism evidence="1 2">
    <name type="scientific">Colletotrichum orbiculare (strain 104-T / ATCC 96160 / CBS 514.97 / LARS 414 / MAFF 240422)</name>
    <name type="common">Cucumber anthracnose fungus</name>
    <name type="synonym">Colletotrichum lagenarium</name>
    <dbReference type="NCBI Taxonomy" id="1213857"/>
    <lineage>
        <taxon>Eukaryota</taxon>
        <taxon>Fungi</taxon>
        <taxon>Dikarya</taxon>
        <taxon>Ascomycota</taxon>
        <taxon>Pezizomycotina</taxon>
        <taxon>Sordariomycetes</taxon>
        <taxon>Hypocreomycetidae</taxon>
        <taxon>Glomerellales</taxon>
        <taxon>Glomerellaceae</taxon>
        <taxon>Colletotrichum</taxon>
        <taxon>Colletotrichum orbiculare species complex</taxon>
    </lineage>
</organism>
<keyword evidence="2" id="KW-1185">Reference proteome</keyword>
<name>A0A484FRD0_COLOR</name>
<protein>
    <submittedName>
        <fullName evidence="1">Uncharacterized protein</fullName>
    </submittedName>
</protein>
<comment type="caution">
    <text evidence="1">The sequence shown here is derived from an EMBL/GenBank/DDBJ whole genome shotgun (WGS) entry which is preliminary data.</text>
</comment>
<evidence type="ECO:0000313" key="1">
    <source>
        <dbReference type="EMBL" id="TDZ20034.1"/>
    </source>
</evidence>